<dbReference type="EMBL" id="JAWWNJ010000042">
    <property type="protein sequence ID" value="KAK7019967.1"/>
    <property type="molecule type" value="Genomic_DNA"/>
</dbReference>
<dbReference type="Pfam" id="PF23562">
    <property type="entry name" value="AMP-binding_C_3"/>
    <property type="match status" value="1"/>
</dbReference>
<dbReference type="InterPro" id="IPR020806">
    <property type="entry name" value="PKS_PP-bd"/>
</dbReference>
<dbReference type="PANTHER" id="PTHR43439">
    <property type="entry name" value="PHENYLACETATE-COENZYME A LIGASE"/>
    <property type="match status" value="1"/>
</dbReference>
<dbReference type="InterPro" id="IPR013120">
    <property type="entry name" value="FAR_NAD-bd"/>
</dbReference>
<dbReference type="AlphaFoldDB" id="A0AAW0B3R6"/>
<dbReference type="Pfam" id="PF00501">
    <property type="entry name" value="AMP-binding"/>
    <property type="match status" value="1"/>
</dbReference>
<dbReference type="InterPro" id="IPR020845">
    <property type="entry name" value="AMP-binding_CS"/>
</dbReference>
<organism evidence="4 5">
    <name type="scientific">Favolaschia claudopus</name>
    <dbReference type="NCBI Taxonomy" id="2862362"/>
    <lineage>
        <taxon>Eukaryota</taxon>
        <taxon>Fungi</taxon>
        <taxon>Dikarya</taxon>
        <taxon>Basidiomycota</taxon>
        <taxon>Agaricomycotina</taxon>
        <taxon>Agaricomycetes</taxon>
        <taxon>Agaricomycetidae</taxon>
        <taxon>Agaricales</taxon>
        <taxon>Marasmiineae</taxon>
        <taxon>Mycenaceae</taxon>
        <taxon>Favolaschia</taxon>
    </lineage>
</organism>
<dbReference type="InterPro" id="IPR036736">
    <property type="entry name" value="ACP-like_sf"/>
</dbReference>
<dbReference type="Pfam" id="PF07993">
    <property type="entry name" value="NAD_binding_4"/>
    <property type="match status" value="1"/>
</dbReference>
<dbReference type="InterPro" id="IPR036291">
    <property type="entry name" value="NAD(P)-bd_dom_sf"/>
</dbReference>
<dbReference type="Proteomes" id="UP001362999">
    <property type="component" value="Unassembled WGS sequence"/>
</dbReference>
<accession>A0AAW0B3R6</accession>
<evidence type="ECO:0000256" key="2">
    <source>
        <dbReference type="ARBA" id="ARBA00022553"/>
    </source>
</evidence>
<gene>
    <name evidence="4" type="ORF">R3P38DRAFT_3318868</name>
</gene>
<evidence type="ECO:0000313" key="4">
    <source>
        <dbReference type="EMBL" id="KAK7019967.1"/>
    </source>
</evidence>
<proteinExistence type="predicted"/>
<dbReference type="Gene3D" id="3.40.50.12780">
    <property type="entry name" value="N-terminal domain of ligase-like"/>
    <property type="match status" value="1"/>
</dbReference>
<keyword evidence="2" id="KW-0597">Phosphoprotein</keyword>
<comment type="caution">
    <text evidence="4">The sequence shown here is derived from an EMBL/GenBank/DDBJ whole genome shotgun (WGS) entry which is preliminary data.</text>
</comment>
<evidence type="ECO:0000256" key="1">
    <source>
        <dbReference type="ARBA" id="ARBA00022450"/>
    </source>
</evidence>
<dbReference type="InterPro" id="IPR051414">
    <property type="entry name" value="Adenylate-forming_Reductase"/>
</dbReference>
<name>A0AAW0B3R6_9AGAR</name>
<dbReference type="InterPro" id="IPR042099">
    <property type="entry name" value="ANL_N_sf"/>
</dbReference>
<dbReference type="GO" id="GO:0031177">
    <property type="term" value="F:phosphopantetheine binding"/>
    <property type="evidence" value="ECO:0007669"/>
    <property type="project" value="InterPro"/>
</dbReference>
<dbReference type="Gene3D" id="3.40.50.720">
    <property type="entry name" value="NAD(P)-binding Rossmann-like Domain"/>
    <property type="match status" value="1"/>
</dbReference>
<dbReference type="SUPFAM" id="SSF56801">
    <property type="entry name" value="Acetyl-CoA synthetase-like"/>
    <property type="match status" value="1"/>
</dbReference>
<dbReference type="SUPFAM" id="SSF51735">
    <property type="entry name" value="NAD(P)-binding Rossmann-fold domains"/>
    <property type="match status" value="1"/>
</dbReference>
<keyword evidence="5" id="KW-1185">Reference proteome</keyword>
<dbReference type="Gene3D" id="1.10.1200.10">
    <property type="entry name" value="ACP-like"/>
    <property type="match status" value="1"/>
</dbReference>
<evidence type="ECO:0000259" key="3">
    <source>
        <dbReference type="SMART" id="SM00823"/>
    </source>
</evidence>
<dbReference type="InterPro" id="IPR000873">
    <property type="entry name" value="AMP-dep_synth/lig_dom"/>
</dbReference>
<evidence type="ECO:0000313" key="5">
    <source>
        <dbReference type="Proteomes" id="UP001362999"/>
    </source>
</evidence>
<dbReference type="PANTHER" id="PTHR43439:SF2">
    <property type="entry name" value="ENZYME, PUTATIVE (JCVI)-RELATED"/>
    <property type="match status" value="1"/>
</dbReference>
<reference evidence="4 5" key="1">
    <citation type="journal article" date="2024" name="J Genomics">
        <title>Draft genome sequencing and assembly of Favolaschia claudopus CIRM-BRFM 2984 isolated from oak limbs.</title>
        <authorList>
            <person name="Navarro D."/>
            <person name="Drula E."/>
            <person name="Chaduli D."/>
            <person name="Cazenave R."/>
            <person name="Ahrendt S."/>
            <person name="Wang J."/>
            <person name="Lipzen A."/>
            <person name="Daum C."/>
            <person name="Barry K."/>
            <person name="Grigoriev I.V."/>
            <person name="Favel A."/>
            <person name="Rosso M.N."/>
            <person name="Martin F."/>
        </authorList>
    </citation>
    <scope>NUCLEOTIDE SEQUENCE [LARGE SCALE GENOMIC DNA]</scope>
    <source>
        <strain evidence="4 5">CIRM-BRFM 2984</strain>
    </source>
</reference>
<sequence length="847" mass="93185">MLIPDVVELNCKANPLGLFYVFAKPDSEEIVAITHLEFRRATHRAAHVLRPNAHGPSSEVVAIIALSDTVLYHAVVVGLITANLIPFPISPRNSAAGILQMLRSASCHRMIATCTTLGPLLAELRKHITDNDAEFQLTVEEIPSLGEIYPNLGVENSACVFQPYPSQTPPELDDICLYMHSSGSSGLPKTIAQTHRALMQWCQLPAVTEARDILEKPFANMLLPSFHQFGIICQLLQPLFARFHIPDPRQLPDMTTVPALLAAWVHSPSAIDYLKTLHTVVSMVRWTASTKDGDALVGAGVNLIGVYGATESDWSWMRVSDAGDGTFECQILASEKFTPVVQNLSDVKGYRTFDLFVNHPKKKHLWRVVGRVDDVIVHTSGEKTVPAPMEDIINSSPDISGAVMFGSVRAQAGVIIETVPRLQIDDVQDATQLAELRNRICLVNSTLSPTEDLFEQGFDSLSATVLRLRILAALRSAKLDEAQKAITQSLVYLYPTVAQLAVFLDDLVNTGSAKLRTTDTGTQVADMTKKYSSSQEVATTVANVRASNGQDVVVLLTGSTGNLGSQILASLLNDSRVVKVYALNRSVSGRTLAERQFGVFSERGLDMHLKLMEAQLSQNNLGLAPGVYEQIRDSVTLIIHNAWMLDFNKDPASLDFALLSTQRPRFLFTSSIASAQLWDSTRGYGQSKYVVEQLCGALPRGAWATSDWVPILVKSSMSLRLFRRIRKLPAVLNIVHPRPISWKLHALFNNGGHNKAVELKLASFADWFQELEASEARAVEELPALKLLEFFRNLTGLTGRSSDQELAGPSFSCEKAQSLSSAMRTAPPITQQHVESWVRYWSDVGFL</sequence>
<feature type="domain" description="Polyketide synthase-like phosphopantetheine-binding" evidence="3">
    <location>
        <begin position="430"/>
        <end position="508"/>
    </location>
</feature>
<protein>
    <submittedName>
        <fullName evidence="4">Non-canonical non-ribosomal peptide synthetase FUB8</fullName>
    </submittedName>
</protein>
<dbReference type="PROSITE" id="PS00455">
    <property type="entry name" value="AMP_BINDING"/>
    <property type="match status" value="1"/>
</dbReference>
<keyword evidence="1" id="KW-0596">Phosphopantetheine</keyword>
<dbReference type="SMART" id="SM00823">
    <property type="entry name" value="PKS_PP"/>
    <property type="match status" value="1"/>
</dbReference>